<feature type="transmembrane region" description="Helical" evidence="1">
    <location>
        <begin position="12"/>
        <end position="34"/>
    </location>
</feature>
<dbReference type="InterPro" id="IPR012902">
    <property type="entry name" value="N_methyl_site"/>
</dbReference>
<keyword evidence="3" id="KW-1185">Reference proteome</keyword>
<keyword evidence="1" id="KW-1133">Transmembrane helix</keyword>
<reference evidence="2" key="1">
    <citation type="submission" date="2022-02" db="EMBL/GenBank/DDBJ databases">
        <title>Vibrio sp. nov., a new bacterium isolated from Bohai sea, China.</title>
        <authorList>
            <person name="Yuan Y."/>
        </authorList>
    </citation>
    <scope>NUCLEOTIDE SEQUENCE</scope>
    <source>
        <strain evidence="2">DBSS07</strain>
    </source>
</reference>
<evidence type="ECO:0000256" key="1">
    <source>
        <dbReference type="SAM" id="Phobius"/>
    </source>
</evidence>
<dbReference type="AlphaFoldDB" id="A0A9X3CIM8"/>
<organism evidence="2 3">
    <name type="scientific">Vibrio paucivorans</name>
    <dbReference type="NCBI Taxonomy" id="2829489"/>
    <lineage>
        <taxon>Bacteria</taxon>
        <taxon>Pseudomonadati</taxon>
        <taxon>Pseudomonadota</taxon>
        <taxon>Gammaproteobacteria</taxon>
        <taxon>Vibrionales</taxon>
        <taxon>Vibrionaceae</taxon>
        <taxon>Vibrio</taxon>
    </lineage>
</organism>
<protein>
    <submittedName>
        <fullName evidence="2">Prepilin-type N-terminal cleavage/methylation domain-containing protein</fullName>
    </submittedName>
</protein>
<dbReference type="Proteomes" id="UP001155586">
    <property type="component" value="Unassembled WGS sequence"/>
</dbReference>
<keyword evidence="1" id="KW-0812">Transmembrane</keyword>
<dbReference type="Pfam" id="PF07963">
    <property type="entry name" value="N_methyl"/>
    <property type="match status" value="1"/>
</dbReference>
<dbReference type="RefSeq" id="WP_265688642.1">
    <property type="nucleotide sequence ID" value="NZ_JAKRRX010000117.1"/>
</dbReference>
<dbReference type="EMBL" id="JAKRRX010000117">
    <property type="protein sequence ID" value="MCW8335480.1"/>
    <property type="molecule type" value="Genomic_DNA"/>
</dbReference>
<name>A0A9X3CIM8_9VIBR</name>
<sequence>MFNKASPSVKQCGYSLVEVMIAFILIGVASLALLKLQAYVEQKSDFATRSIDALNMAEQKLEWFRTRGASSALSSIGVADYTTDIITGSDNSDPIYSVSWTLEEESLSGALKTISVEVSWSDRKGTTQNIHLDSMISLYSEFSD</sequence>
<accession>A0A9X3CIM8</accession>
<comment type="caution">
    <text evidence="2">The sequence shown here is derived from an EMBL/GenBank/DDBJ whole genome shotgun (WGS) entry which is preliminary data.</text>
</comment>
<gene>
    <name evidence="2" type="ORF">MD483_16820</name>
</gene>
<proteinExistence type="predicted"/>
<keyword evidence="1" id="KW-0472">Membrane</keyword>
<evidence type="ECO:0000313" key="2">
    <source>
        <dbReference type="EMBL" id="MCW8335480.1"/>
    </source>
</evidence>
<evidence type="ECO:0000313" key="3">
    <source>
        <dbReference type="Proteomes" id="UP001155586"/>
    </source>
</evidence>
<dbReference type="NCBIfam" id="TIGR02532">
    <property type="entry name" value="IV_pilin_GFxxxE"/>
    <property type="match status" value="1"/>
</dbReference>